<evidence type="ECO:0000313" key="3">
    <source>
        <dbReference type="Proteomes" id="UP000054324"/>
    </source>
</evidence>
<dbReference type="Proteomes" id="UP000054324">
    <property type="component" value="Unassembled WGS sequence"/>
</dbReference>
<reference evidence="2 3" key="1">
    <citation type="submission" date="2013-11" db="EMBL/GenBank/DDBJ databases">
        <title>Opisthorchis viverrini - life in the bile duct.</title>
        <authorList>
            <person name="Young N.D."/>
            <person name="Nagarajan N."/>
            <person name="Lin S.J."/>
            <person name="Korhonen P.K."/>
            <person name="Jex A.R."/>
            <person name="Hall R.S."/>
            <person name="Safavi-Hemami H."/>
            <person name="Kaewkong W."/>
            <person name="Bertrand D."/>
            <person name="Gao S."/>
            <person name="Seet Q."/>
            <person name="Wongkham S."/>
            <person name="Teh B.T."/>
            <person name="Wongkham C."/>
            <person name="Intapan P.M."/>
            <person name="Maleewong W."/>
            <person name="Yang X."/>
            <person name="Hu M."/>
            <person name="Wang Z."/>
            <person name="Hofmann A."/>
            <person name="Sternberg P.W."/>
            <person name="Tan P."/>
            <person name="Wang J."/>
            <person name="Gasser R.B."/>
        </authorList>
    </citation>
    <scope>NUCLEOTIDE SEQUENCE [LARGE SCALE GENOMIC DNA]</scope>
</reference>
<evidence type="ECO:0000256" key="1">
    <source>
        <dbReference type="SAM" id="MobiDB-lite"/>
    </source>
</evidence>
<name>A0A074ZWV8_OPIVI</name>
<dbReference type="GeneID" id="20317329"/>
<gene>
    <name evidence="2" type="ORF">T265_03142</name>
</gene>
<feature type="compositionally biased region" description="Polar residues" evidence="1">
    <location>
        <begin position="51"/>
        <end position="66"/>
    </location>
</feature>
<accession>A0A074ZWV8</accession>
<evidence type="ECO:0000313" key="2">
    <source>
        <dbReference type="EMBL" id="KER30407.1"/>
    </source>
</evidence>
<feature type="region of interest" description="Disordered" evidence="1">
    <location>
        <begin position="29"/>
        <end position="71"/>
    </location>
</feature>
<proteinExistence type="predicted"/>
<sequence length="189" mass="21338">MIEGHRLFSSQHDEDIRSANVSRNRWTSVPRTMNECGRETDRTQIPHASGHPQTTEQGTPDLSPLTSHERVAHHQQHNMCSTLILRSPVAMIICLMLGKAAPPEIHGTKTSFPCVLLPADPETKFQIVTLLENIEIDVCVVSQRGMDTEVFMFEANRINVFCELEWFGVYNGLCAEHDVLELRNTTKCV</sequence>
<organism evidence="2 3">
    <name type="scientific">Opisthorchis viverrini</name>
    <name type="common">Southeast Asian liver fluke</name>
    <dbReference type="NCBI Taxonomy" id="6198"/>
    <lineage>
        <taxon>Eukaryota</taxon>
        <taxon>Metazoa</taxon>
        <taxon>Spiralia</taxon>
        <taxon>Lophotrochozoa</taxon>
        <taxon>Platyhelminthes</taxon>
        <taxon>Trematoda</taxon>
        <taxon>Digenea</taxon>
        <taxon>Opisthorchiida</taxon>
        <taxon>Opisthorchiata</taxon>
        <taxon>Opisthorchiidae</taxon>
        <taxon>Opisthorchis</taxon>
    </lineage>
</organism>
<dbReference type="RefSeq" id="XP_009165819.1">
    <property type="nucleotide sequence ID" value="XM_009167555.1"/>
</dbReference>
<dbReference type="KEGG" id="ovi:T265_03142"/>
<protein>
    <submittedName>
        <fullName evidence="2">Uncharacterized protein</fullName>
    </submittedName>
</protein>
<dbReference type="AlphaFoldDB" id="A0A074ZWV8"/>
<dbReference type="EMBL" id="KL596661">
    <property type="protein sequence ID" value="KER30407.1"/>
    <property type="molecule type" value="Genomic_DNA"/>
</dbReference>
<keyword evidence="3" id="KW-1185">Reference proteome</keyword>
<dbReference type="CTD" id="20317329"/>